<dbReference type="VEuPathDB" id="FungiDB:MAPG_08482"/>
<name>A0A0C4E7G9_MAGP6</name>
<evidence type="ECO:0000313" key="1">
    <source>
        <dbReference type="EMBL" id="KLU89511.1"/>
    </source>
</evidence>
<reference evidence="1" key="3">
    <citation type="submission" date="2011-03" db="EMBL/GenBank/DDBJ databases">
        <title>Annotation of Magnaporthe poae ATCC 64411.</title>
        <authorList>
            <person name="Ma L.-J."/>
            <person name="Dead R."/>
            <person name="Young S.K."/>
            <person name="Zeng Q."/>
            <person name="Gargeya S."/>
            <person name="Fitzgerald M."/>
            <person name="Haas B."/>
            <person name="Abouelleil A."/>
            <person name="Alvarado L."/>
            <person name="Arachchi H.M."/>
            <person name="Berlin A."/>
            <person name="Brown A."/>
            <person name="Chapman S.B."/>
            <person name="Chen Z."/>
            <person name="Dunbar C."/>
            <person name="Freedman E."/>
            <person name="Gearin G."/>
            <person name="Gellesch M."/>
            <person name="Goldberg J."/>
            <person name="Griggs A."/>
            <person name="Gujja S."/>
            <person name="Heiman D."/>
            <person name="Howarth C."/>
            <person name="Larson L."/>
            <person name="Lui A."/>
            <person name="MacDonald P.J.P."/>
            <person name="Mehta T."/>
            <person name="Montmayeur A."/>
            <person name="Murphy C."/>
            <person name="Neiman D."/>
            <person name="Pearson M."/>
            <person name="Priest M."/>
            <person name="Roberts A."/>
            <person name="Saif S."/>
            <person name="Shea T."/>
            <person name="Shenoy N."/>
            <person name="Sisk P."/>
            <person name="Stolte C."/>
            <person name="Sykes S."/>
            <person name="Yandava C."/>
            <person name="Wortman J."/>
            <person name="Nusbaum C."/>
            <person name="Birren B."/>
        </authorList>
    </citation>
    <scope>NUCLEOTIDE SEQUENCE</scope>
    <source>
        <strain evidence="1">ATCC 64411</strain>
    </source>
</reference>
<evidence type="ECO:0000313" key="2">
    <source>
        <dbReference type="EnsemblFungi" id="MAPG_08482T0"/>
    </source>
</evidence>
<dbReference type="EnsemblFungi" id="MAPG_08482T0">
    <property type="protein sequence ID" value="MAPG_08482T0"/>
    <property type="gene ID" value="MAPG_08482"/>
</dbReference>
<reference evidence="3" key="1">
    <citation type="submission" date="2010-05" db="EMBL/GenBank/DDBJ databases">
        <title>The genome sequence of Magnaporthe poae strain ATCC 64411.</title>
        <authorList>
            <person name="Ma L.-J."/>
            <person name="Dead R."/>
            <person name="Young S."/>
            <person name="Zeng Q."/>
            <person name="Koehrsen M."/>
            <person name="Alvarado L."/>
            <person name="Berlin A."/>
            <person name="Chapman S.B."/>
            <person name="Chen Z."/>
            <person name="Freedman E."/>
            <person name="Gellesch M."/>
            <person name="Goldberg J."/>
            <person name="Griggs A."/>
            <person name="Gujja S."/>
            <person name="Heilman E.R."/>
            <person name="Heiman D."/>
            <person name="Hepburn T."/>
            <person name="Howarth C."/>
            <person name="Jen D."/>
            <person name="Larson L."/>
            <person name="Mehta T."/>
            <person name="Neiman D."/>
            <person name="Pearson M."/>
            <person name="Roberts A."/>
            <person name="Saif S."/>
            <person name="Shea T."/>
            <person name="Shenoy N."/>
            <person name="Sisk P."/>
            <person name="Stolte C."/>
            <person name="Sykes S."/>
            <person name="Walk T."/>
            <person name="White J."/>
            <person name="Yandava C."/>
            <person name="Haas B."/>
            <person name="Nusbaum C."/>
            <person name="Birren B."/>
        </authorList>
    </citation>
    <scope>NUCLEOTIDE SEQUENCE [LARGE SCALE GENOMIC DNA]</scope>
    <source>
        <strain evidence="3">ATCC 64411 / 73-15</strain>
    </source>
</reference>
<proteinExistence type="predicted"/>
<reference evidence="1" key="2">
    <citation type="submission" date="2010-05" db="EMBL/GenBank/DDBJ databases">
        <title>The Genome Sequence of Magnaporthe poae strain ATCC 64411.</title>
        <authorList>
            <consortium name="The Broad Institute Genome Sequencing Platform"/>
            <consortium name="Broad Institute Genome Sequencing Center for Infectious Disease"/>
            <person name="Ma L.-J."/>
            <person name="Dead R."/>
            <person name="Young S."/>
            <person name="Zeng Q."/>
            <person name="Koehrsen M."/>
            <person name="Alvarado L."/>
            <person name="Berlin A."/>
            <person name="Chapman S.B."/>
            <person name="Chen Z."/>
            <person name="Freedman E."/>
            <person name="Gellesch M."/>
            <person name="Goldberg J."/>
            <person name="Griggs A."/>
            <person name="Gujja S."/>
            <person name="Heilman E.R."/>
            <person name="Heiman D."/>
            <person name="Hepburn T."/>
            <person name="Howarth C."/>
            <person name="Jen D."/>
            <person name="Larson L."/>
            <person name="Mehta T."/>
            <person name="Neiman D."/>
            <person name="Pearson M."/>
            <person name="Roberts A."/>
            <person name="Saif S."/>
            <person name="Shea T."/>
            <person name="Shenoy N."/>
            <person name="Sisk P."/>
            <person name="Stolte C."/>
            <person name="Sykes S."/>
            <person name="Walk T."/>
            <person name="White J."/>
            <person name="Yandava C."/>
            <person name="Haas B."/>
            <person name="Nusbaum C."/>
            <person name="Birren B."/>
        </authorList>
    </citation>
    <scope>NUCLEOTIDE SEQUENCE</scope>
    <source>
        <strain evidence="1">ATCC 64411</strain>
    </source>
</reference>
<protein>
    <submittedName>
        <fullName evidence="1 2">Uncharacterized protein</fullName>
    </submittedName>
</protein>
<dbReference type="EMBL" id="GL876973">
    <property type="protein sequence ID" value="KLU89511.1"/>
    <property type="molecule type" value="Genomic_DNA"/>
</dbReference>
<keyword evidence="3" id="KW-1185">Reference proteome</keyword>
<dbReference type="EMBL" id="ADBL01002057">
    <property type="status" value="NOT_ANNOTATED_CDS"/>
    <property type="molecule type" value="Genomic_DNA"/>
</dbReference>
<gene>
    <name evidence="1" type="ORF">MAPG_08482</name>
</gene>
<dbReference type="Proteomes" id="UP000011715">
    <property type="component" value="Unassembled WGS sequence"/>
</dbReference>
<reference evidence="2" key="4">
    <citation type="journal article" date="2015" name="G3 (Bethesda)">
        <title>Genome sequences of three phytopathogenic species of the Magnaporthaceae family of fungi.</title>
        <authorList>
            <person name="Okagaki L.H."/>
            <person name="Nunes C.C."/>
            <person name="Sailsbery J."/>
            <person name="Clay B."/>
            <person name="Brown D."/>
            <person name="John T."/>
            <person name="Oh Y."/>
            <person name="Young N."/>
            <person name="Fitzgerald M."/>
            <person name="Haas B.J."/>
            <person name="Zeng Q."/>
            <person name="Young S."/>
            <person name="Adiconis X."/>
            <person name="Fan L."/>
            <person name="Levin J.Z."/>
            <person name="Mitchell T.K."/>
            <person name="Okubara P.A."/>
            <person name="Farman M.L."/>
            <person name="Kohn L.M."/>
            <person name="Birren B."/>
            <person name="Ma L.-J."/>
            <person name="Dean R.A."/>
        </authorList>
    </citation>
    <scope>NUCLEOTIDE SEQUENCE</scope>
    <source>
        <strain evidence="2">ATCC 64411 / 73-15</strain>
    </source>
</reference>
<reference evidence="2" key="5">
    <citation type="submission" date="2015-06" db="UniProtKB">
        <authorList>
            <consortium name="EnsemblFungi"/>
        </authorList>
    </citation>
    <scope>IDENTIFICATION</scope>
    <source>
        <strain evidence="2">ATCC 64411</strain>
    </source>
</reference>
<organism evidence="2 3">
    <name type="scientific">Magnaporthiopsis poae (strain ATCC 64411 / 73-15)</name>
    <name type="common">Kentucky bluegrass fungus</name>
    <name type="synonym">Magnaporthe poae</name>
    <dbReference type="NCBI Taxonomy" id="644358"/>
    <lineage>
        <taxon>Eukaryota</taxon>
        <taxon>Fungi</taxon>
        <taxon>Dikarya</taxon>
        <taxon>Ascomycota</taxon>
        <taxon>Pezizomycotina</taxon>
        <taxon>Sordariomycetes</taxon>
        <taxon>Sordariomycetidae</taxon>
        <taxon>Magnaporthales</taxon>
        <taxon>Magnaporthaceae</taxon>
        <taxon>Magnaporthiopsis</taxon>
    </lineage>
</organism>
<sequence>MCVCKASLGGMVTHHGCNTTHLSSRIYNTLVIHMNLFDQVNRFFSEDRMPIPGSGERRARDNVRPLVLEIQNGDLSIKLKYTPQYNPGLSDEAAASMNRFLNKTIAAFWNLIFGGLAAGRKWLESIGTGTGRKPAR</sequence>
<dbReference type="AlphaFoldDB" id="A0A0C4E7G9"/>
<evidence type="ECO:0000313" key="3">
    <source>
        <dbReference type="Proteomes" id="UP000011715"/>
    </source>
</evidence>
<accession>A0A0C4E7G9</accession>